<dbReference type="Proteomes" id="UP000327148">
    <property type="component" value="Unassembled WGS sequence"/>
</dbReference>
<dbReference type="PROSITE" id="PS51857">
    <property type="entry name" value="CSD_2"/>
    <property type="match status" value="1"/>
</dbReference>
<dbReference type="InterPro" id="IPR012340">
    <property type="entry name" value="NA-bd_OB-fold"/>
</dbReference>
<evidence type="ECO:0000256" key="1">
    <source>
        <dbReference type="ARBA" id="ARBA00004496"/>
    </source>
</evidence>
<dbReference type="Pfam" id="PF00313">
    <property type="entry name" value="CSD"/>
    <property type="match status" value="1"/>
</dbReference>
<dbReference type="SUPFAM" id="SSF50249">
    <property type="entry name" value="Nucleic acid-binding proteins"/>
    <property type="match status" value="1"/>
</dbReference>
<dbReference type="Gene3D" id="2.40.50.140">
    <property type="entry name" value="Nucleic acid-binding proteins"/>
    <property type="match status" value="1"/>
</dbReference>
<keyword evidence="2" id="KW-0963">Cytoplasm</keyword>
<dbReference type="EMBL" id="VYWO01000003">
    <property type="protein sequence ID" value="KAA9300880.1"/>
    <property type="molecule type" value="Genomic_DNA"/>
</dbReference>
<sequence length="69" mass="7647">MYQGIVKSYSADKGYGFIDLPQNPEEDSLFFHASALQGAFSQDLRPGQKLRFEIAEGERGPQAVNIQLA</sequence>
<organism evidence="4 5">
    <name type="scientific">Aerococcus sanguinicola</name>
    <dbReference type="NCBI Taxonomy" id="119206"/>
    <lineage>
        <taxon>Bacteria</taxon>
        <taxon>Bacillati</taxon>
        <taxon>Bacillota</taxon>
        <taxon>Bacilli</taxon>
        <taxon>Lactobacillales</taxon>
        <taxon>Aerococcaceae</taxon>
        <taxon>Aerococcus</taxon>
    </lineage>
</organism>
<comment type="caution">
    <text evidence="4">The sequence shown here is derived from an EMBL/GenBank/DDBJ whole genome shotgun (WGS) entry which is preliminary data.</text>
</comment>
<reference evidence="4 5" key="1">
    <citation type="submission" date="2019-09" db="EMBL/GenBank/DDBJ databases">
        <title>Draft genome sequence assemblies of isolates from the urinary tract.</title>
        <authorList>
            <person name="Mores C.R."/>
            <person name="Putonti C."/>
            <person name="Wolfe A.J."/>
        </authorList>
    </citation>
    <scope>NUCLEOTIDE SEQUENCE [LARGE SCALE GENOMIC DNA]</scope>
    <source>
        <strain evidence="4 5">UMB623</strain>
    </source>
</reference>
<accession>A0A5N1GQ89</accession>
<dbReference type="RefSeq" id="WP_070430593.1">
    <property type="nucleotide sequence ID" value="NZ_VYWO01000003.1"/>
</dbReference>
<protein>
    <submittedName>
        <fullName evidence="4">Cold shock domain-containing protein</fullName>
    </submittedName>
</protein>
<proteinExistence type="predicted"/>
<dbReference type="GO" id="GO:0003676">
    <property type="term" value="F:nucleic acid binding"/>
    <property type="evidence" value="ECO:0007669"/>
    <property type="project" value="InterPro"/>
</dbReference>
<dbReference type="PIRSF" id="PIRSF002599">
    <property type="entry name" value="Cold_shock_A"/>
    <property type="match status" value="1"/>
</dbReference>
<dbReference type="InterPro" id="IPR012156">
    <property type="entry name" value="Cold_shock_CspA"/>
</dbReference>
<dbReference type="PRINTS" id="PR00050">
    <property type="entry name" value="COLDSHOCK"/>
</dbReference>
<evidence type="ECO:0000313" key="5">
    <source>
        <dbReference type="Proteomes" id="UP000327148"/>
    </source>
</evidence>
<dbReference type="STRING" id="119206.AWM72_01395"/>
<evidence type="ECO:0000313" key="4">
    <source>
        <dbReference type="EMBL" id="KAA9300880.1"/>
    </source>
</evidence>
<dbReference type="InterPro" id="IPR002059">
    <property type="entry name" value="CSP_DNA-bd"/>
</dbReference>
<evidence type="ECO:0000259" key="3">
    <source>
        <dbReference type="PROSITE" id="PS51857"/>
    </source>
</evidence>
<gene>
    <name evidence="4" type="ORF">F6I03_06130</name>
</gene>
<feature type="domain" description="CSD" evidence="3">
    <location>
        <begin position="1"/>
        <end position="68"/>
    </location>
</feature>
<name>A0A5N1GQ89_9LACT</name>
<dbReference type="InterPro" id="IPR011129">
    <property type="entry name" value="CSD"/>
</dbReference>
<dbReference type="AlphaFoldDB" id="A0A5N1GQ89"/>
<evidence type="ECO:0000256" key="2">
    <source>
        <dbReference type="ARBA" id="ARBA00022490"/>
    </source>
</evidence>
<dbReference type="OrthoDB" id="9805039at2"/>
<comment type="subcellular location">
    <subcellularLocation>
        <location evidence="1">Cytoplasm</location>
    </subcellularLocation>
</comment>
<dbReference type="SMART" id="SM00357">
    <property type="entry name" value="CSP"/>
    <property type="match status" value="1"/>
</dbReference>
<dbReference type="GO" id="GO:0005737">
    <property type="term" value="C:cytoplasm"/>
    <property type="evidence" value="ECO:0007669"/>
    <property type="project" value="UniProtKB-SubCell"/>
</dbReference>